<dbReference type="InterPro" id="IPR010982">
    <property type="entry name" value="Lambda_DNA-bd_dom_sf"/>
</dbReference>
<dbReference type="EMBL" id="AP028127">
    <property type="protein sequence ID" value="BEH91729.1"/>
    <property type="molecule type" value="Genomic_DNA"/>
</dbReference>
<proteinExistence type="predicted"/>
<reference evidence="1" key="1">
    <citation type="journal article" date="2024" name="Int. J. Syst. Evol. Microbiol.">
        <title>Turicibacter faecis sp. nov., isolated from faeces of heart failure mouse model.</title>
        <authorList>
            <person name="Imamura Y."/>
            <person name="Motooka D."/>
            <person name="Nakajima Y."/>
            <person name="Ito S."/>
            <person name="Kitakaze M."/>
            <person name="Iida T."/>
            <person name="Nakamura S."/>
        </authorList>
    </citation>
    <scope>NUCLEOTIDE SEQUENCE</scope>
    <source>
        <strain evidence="1">TC023</strain>
    </source>
</reference>
<keyword evidence="2" id="KW-1185">Reference proteome</keyword>
<evidence type="ECO:0000313" key="2">
    <source>
        <dbReference type="Proteomes" id="UP001432099"/>
    </source>
</evidence>
<evidence type="ECO:0000313" key="1">
    <source>
        <dbReference type="EMBL" id="BEH91729.1"/>
    </source>
</evidence>
<accession>A0ABM8IPJ1</accession>
<dbReference type="SUPFAM" id="SSF47413">
    <property type="entry name" value="lambda repressor-like DNA-binding domains"/>
    <property type="match status" value="1"/>
</dbReference>
<dbReference type="Proteomes" id="UP001432099">
    <property type="component" value="Chromosome"/>
</dbReference>
<dbReference type="RefSeq" id="WP_338617558.1">
    <property type="nucleotide sequence ID" value="NZ_AP028127.1"/>
</dbReference>
<organism evidence="1 2">
    <name type="scientific">Turicibacter faecis</name>
    <dbReference type="NCBI Taxonomy" id="2963365"/>
    <lineage>
        <taxon>Bacteria</taxon>
        <taxon>Bacillati</taxon>
        <taxon>Bacillota</taxon>
        <taxon>Erysipelotrichia</taxon>
        <taxon>Erysipelotrichales</taxon>
        <taxon>Turicibacteraceae</taxon>
        <taxon>Turicibacter</taxon>
    </lineage>
</organism>
<sequence length="76" mass="8903">MNVALLKYYIGLRGMNLTQFATLLGVNRSFIYAKMRKPDSFSRKEIKLIMDKLDLTKDEMFDIFFSDSLIKSNDNK</sequence>
<name>A0ABM8IPJ1_9FIRM</name>
<gene>
    <name evidence="1" type="ORF">T23_18310</name>
</gene>
<protein>
    <submittedName>
        <fullName evidence="1">Uncharacterized protein</fullName>
    </submittedName>
</protein>